<dbReference type="HOGENOM" id="CLU_1771408_0_0_1"/>
<dbReference type="Gramene" id="EOY05424">
    <property type="protein sequence ID" value="EOY05424"/>
    <property type="gene ID" value="TCM_020435"/>
</dbReference>
<sequence length="147" mass="18171">MVLSVLLCPQLDARTMAFRILFFVRKCWFSNHCQCKVKPHIVFQRKALFTVVIWKNEIYFKRFQHFLNIYLIQYILESRKKLQICCIHFWIMQFSTKLQKYIFLLFEINLESFQHHKIYAFWFTQFSSSSFLFFLIEKILVVFYYSV</sequence>
<organism evidence="1 2">
    <name type="scientific">Theobroma cacao</name>
    <name type="common">Cacao</name>
    <name type="synonym">Cocoa</name>
    <dbReference type="NCBI Taxonomy" id="3641"/>
    <lineage>
        <taxon>Eukaryota</taxon>
        <taxon>Viridiplantae</taxon>
        <taxon>Streptophyta</taxon>
        <taxon>Embryophyta</taxon>
        <taxon>Tracheophyta</taxon>
        <taxon>Spermatophyta</taxon>
        <taxon>Magnoliopsida</taxon>
        <taxon>eudicotyledons</taxon>
        <taxon>Gunneridae</taxon>
        <taxon>Pentapetalae</taxon>
        <taxon>rosids</taxon>
        <taxon>malvids</taxon>
        <taxon>Malvales</taxon>
        <taxon>Malvaceae</taxon>
        <taxon>Byttnerioideae</taxon>
        <taxon>Theobroma</taxon>
    </lineage>
</organism>
<dbReference type="AlphaFoldDB" id="A0A061ESZ1"/>
<keyword evidence="2" id="KW-1185">Reference proteome</keyword>
<gene>
    <name evidence="1" type="ORF">TCM_020435</name>
</gene>
<name>A0A061ESZ1_THECC</name>
<dbReference type="Proteomes" id="UP000026915">
    <property type="component" value="Chromosome 4"/>
</dbReference>
<evidence type="ECO:0000313" key="1">
    <source>
        <dbReference type="EMBL" id="EOY05424.1"/>
    </source>
</evidence>
<dbReference type="EMBL" id="CM001882">
    <property type="protein sequence ID" value="EOY05424.1"/>
    <property type="molecule type" value="Genomic_DNA"/>
</dbReference>
<accession>A0A061ESZ1</accession>
<reference evidence="1 2" key="1">
    <citation type="journal article" date="2013" name="Genome Biol.">
        <title>The genome sequence of the most widely cultivated cacao type and its use to identify candidate genes regulating pod color.</title>
        <authorList>
            <person name="Motamayor J.C."/>
            <person name="Mockaitis K."/>
            <person name="Schmutz J."/>
            <person name="Haiminen N."/>
            <person name="Iii D.L."/>
            <person name="Cornejo O."/>
            <person name="Findley S.D."/>
            <person name="Zheng P."/>
            <person name="Utro F."/>
            <person name="Royaert S."/>
            <person name="Saski C."/>
            <person name="Jenkins J."/>
            <person name="Podicheti R."/>
            <person name="Zhao M."/>
            <person name="Scheffler B.E."/>
            <person name="Stack J.C."/>
            <person name="Feltus F.A."/>
            <person name="Mustiga G.M."/>
            <person name="Amores F."/>
            <person name="Phillips W."/>
            <person name="Marelli J.P."/>
            <person name="May G.D."/>
            <person name="Shapiro H."/>
            <person name="Ma J."/>
            <person name="Bustamante C.D."/>
            <person name="Schnell R.J."/>
            <person name="Main D."/>
            <person name="Gilbert D."/>
            <person name="Parida L."/>
            <person name="Kuhn D.N."/>
        </authorList>
    </citation>
    <scope>NUCLEOTIDE SEQUENCE [LARGE SCALE GENOMIC DNA]</scope>
    <source>
        <strain evidence="2">cv. Matina 1-6</strain>
    </source>
</reference>
<protein>
    <submittedName>
        <fullName evidence="1">Uncharacterized protein</fullName>
    </submittedName>
</protein>
<dbReference type="InParanoid" id="A0A061ESZ1"/>
<evidence type="ECO:0000313" key="2">
    <source>
        <dbReference type="Proteomes" id="UP000026915"/>
    </source>
</evidence>
<proteinExistence type="predicted"/>